<evidence type="ECO:0000259" key="1">
    <source>
        <dbReference type="PROSITE" id="PS50011"/>
    </source>
</evidence>
<dbReference type="OrthoDB" id="25592at2759"/>
<dbReference type="PANTHER" id="PTHR48011:SF51">
    <property type="entry name" value="PROTEIN KINASE SUPERFAMILY PROTEIN"/>
    <property type="match status" value="1"/>
</dbReference>
<evidence type="ECO:0000313" key="2">
    <source>
        <dbReference type="EMBL" id="OMO96747.1"/>
    </source>
</evidence>
<organism evidence="2 3">
    <name type="scientific">Corchorus capsularis</name>
    <name type="common">Jute</name>
    <dbReference type="NCBI Taxonomy" id="210143"/>
    <lineage>
        <taxon>Eukaryota</taxon>
        <taxon>Viridiplantae</taxon>
        <taxon>Streptophyta</taxon>
        <taxon>Embryophyta</taxon>
        <taxon>Tracheophyta</taxon>
        <taxon>Spermatophyta</taxon>
        <taxon>Magnoliopsida</taxon>
        <taxon>eudicotyledons</taxon>
        <taxon>Gunneridae</taxon>
        <taxon>Pentapetalae</taxon>
        <taxon>rosids</taxon>
        <taxon>malvids</taxon>
        <taxon>Malvales</taxon>
        <taxon>Malvaceae</taxon>
        <taxon>Grewioideae</taxon>
        <taxon>Apeibeae</taxon>
        <taxon>Corchorus</taxon>
    </lineage>
</organism>
<accession>A0A1R3JPX1</accession>
<dbReference type="Pfam" id="PF00069">
    <property type="entry name" value="Pkinase"/>
    <property type="match status" value="1"/>
</dbReference>
<dbReference type="PROSITE" id="PS00108">
    <property type="entry name" value="PROTEIN_KINASE_ST"/>
    <property type="match status" value="1"/>
</dbReference>
<dbReference type="GO" id="GO:0004672">
    <property type="term" value="F:protein kinase activity"/>
    <property type="evidence" value="ECO:0007669"/>
    <property type="project" value="InterPro"/>
</dbReference>
<dbReference type="GO" id="GO:0007165">
    <property type="term" value="P:signal transduction"/>
    <property type="evidence" value="ECO:0007669"/>
    <property type="project" value="TreeGrafter"/>
</dbReference>
<dbReference type="Gene3D" id="1.10.510.10">
    <property type="entry name" value="Transferase(Phosphotransferase) domain 1"/>
    <property type="match status" value="1"/>
</dbReference>
<reference evidence="2 3" key="1">
    <citation type="submission" date="2013-09" db="EMBL/GenBank/DDBJ databases">
        <title>Corchorus capsularis genome sequencing.</title>
        <authorList>
            <person name="Alam M."/>
            <person name="Haque M.S."/>
            <person name="Islam M.S."/>
            <person name="Emdad E.M."/>
            <person name="Islam M.M."/>
            <person name="Ahmed B."/>
            <person name="Halim A."/>
            <person name="Hossen Q.M.M."/>
            <person name="Hossain M.Z."/>
            <person name="Ahmed R."/>
            <person name="Khan M.M."/>
            <person name="Islam R."/>
            <person name="Rashid M.M."/>
            <person name="Khan S.A."/>
            <person name="Rahman M.S."/>
            <person name="Alam M."/>
        </authorList>
    </citation>
    <scope>NUCLEOTIDE SEQUENCE [LARGE SCALE GENOMIC DNA]</scope>
    <source>
        <strain evidence="3">cv. CVL-1</strain>
        <tissue evidence="2">Whole seedling</tissue>
    </source>
</reference>
<dbReference type="STRING" id="210143.A0A1R3JPX1"/>
<dbReference type="InterPro" id="IPR000719">
    <property type="entry name" value="Prot_kinase_dom"/>
</dbReference>
<gene>
    <name evidence="2" type="ORF">CCACVL1_04791</name>
</gene>
<dbReference type="InterPro" id="IPR011009">
    <property type="entry name" value="Kinase-like_dom_sf"/>
</dbReference>
<evidence type="ECO:0000313" key="3">
    <source>
        <dbReference type="Proteomes" id="UP000188268"/>
    </source>
</evidence>
<dbReference type="InterPro" id="IPR008271">
    <property type="entry name" value="Ser/Thr_kinase_AS"/>
</dbReference>
<dbReference type="PROSITE" id="PS50011">
    <property type="entry name" value="PROTEIN_KINASE_DOM"/>
    <property type="match status" value="1"/>
</dbReference>
<dbReference type="EMBL" id="AWWV01007364">
    <property type="protein sequence ID" value="OMO96747.1"/>
    <property type="molecule type" value="Genomic_DNA"/>
</dbReference>
<feature type="domain" description="Protein kinase" evidence="1">
    <location>
        <begin position="1"/>
        <end position="103"/>
    </location>
</feature>
<sequence length="103" mass="11703">MILKGLVEIHSKKYVHSDLKTANILVFRTEDCSGLPVLKIADFGLTKVSGVEDTLGVWFLGYAALYVTGIYSWRNFGCFACMVIRLYCYYDDYGRNGMELPRT</sequence>
<protein>
    <recommendedName>
        <fullName evidence="1">Protein kinase domain-containing protein</fullName>
    </recommendedName>
</protein>
<proteinExistence type="predicted"/>
<dbReference type="Proteomes" id="UP000188268">
    <property type="component" value="Unassembled WGS sequence"/>
</dbReference>
<keyword evidence="3" id="KW-1185">Reference proteome</keyword>
<comment type="caution">
    <text evidence="2">The sequence shown here is derived from an EMBL/GenBank/DDBJ whole genome shotgun (WGS) entry which is preliminary data.</text>
</comment>
<dbReference type="GO" id="GO:0005524">
    <property type="term" value="F:ATP binding"/>
    <property type="evidence" value="ECO:0007669"/>
    <property type="project" value="InterPro"/>
</dbReference>
<dbReference type="AlphaFoldDB" id="A0A1R3JPX1"/>
<dbReference type="Gramene" id="OMO96747">
    <property type="protein sequence ID" value="OMO96747"/>
    <property type="gene ID" value="CCACVL1_04791"/>
</dbReference>
<dbReference type="SUPFAM" id="SSF56112">
    <property type="entry name" value="Protein kinase-like (PK-like)"/>
    <property type="match status" value="1"/>
</dbReference>
<name>A0A1R3JPX1_COCAP</name>
<dbReference type="PANTHER" id="PTHR48011">
    <property type="entry name" value="CCR4-NOT TRANSCRIPTIONAL COMPLEX SUBUNIT CAF120-RELATED"/>
    <property type="match status" value="1"/>
</dbReference>
<dbReference type="InterPro" id="IPR052751">
    <property type="entry name" value="Plant_MAPKKK"/>
</dbReference>